<evidence type="ECO:0000256" key="1">
    <source>
        <dbReference type="SAM" id="MobiDB-lite"/>
    </source>
</evidence>
<comment type="caution">
    <text evidence="2">The sequence shown here is derived from an EMBL/GenBank/DDBJ whole genome shotgun (WGS) entry which is preliminary data.</text>
</comment>
<evidence type="ECO:0000313" key="3">
    <source>
        <dbReference type="Proteomes" id="UP001333996"/>
    </source>
</evidence>
<organism evidence="2 3">
    <name type="scientific">Streptomyces chiangmaiensis</name>
    <dbReference type="NCBI Taxonomy" id="766497"/>
    <lineage>
        <taxon>Bacteria</taxon>
        <taxon>Bacillati</taxon>
        <taxon>Actinomycetota</taxon>
        <taxon>Actinomycetes</taxon>
        <taxon>Kitasatosporales</taxon>
        <taxon>Streptomycetaceae</taxon>
        <taxon>Streptomyces</taxon>
    </lineage>
</organism>
<dbReference type="Proteomes" id="UP001333996">
    <property type="component" value="Unassembled WGS sequence"/>
</dbReference>
<reference evidence="2" key="1">
    <citation type="submission" date="2024-01" db="EMBL/GenBank/DDBJ databases">
        <title>First draft genome sequence data of TA4-1, the type strain of Gram-positive actinobacterium Streptomyces chiangmaiensis.</title>
        <authorList>
            <person name="Yasawong M."/>
            <person name="Nantapong N."/>
        </authorList>
    </citation>
    <scope>NUCLEOTIDE SEQUENCE</scope>
    <source>
        <strain evidence="2">TA4-1</strain>
    </source>
</reference>
<evidence type="ECO:0000313" key="2">
    <source>
        <dbReference type="EMBL" id="MED7828046.1"/>
    </source>
</evidence>
<gene>
    <name evidence="2" type="ORF">VXC91_40730</name>
</gene>
<feature type="region of interest" description="Disordered" evidence="1">
    <location>
        <begin position="78"/>
        <end position="100"/>
    </location>
</feature>
<name>A0ABU7FVS8_9ACTN</name>
<proteinExistence type="predicted"/>
<sequence>MRTKAESIAARLAAATGSEVHRTEGPAGVRLEANLPPELSEAAHEIVLSAIAEADAYGHERTEDRGYVWALVHETPNENPAAADTAPGVANAQPSEGAST</sequence>
<keyword evidence="3" id="KW-1185">Reference proteome</keyword>
<dbReference type="RefSeq" id="WP_329512408.1">
    <property type="nucleotide sequence ID" value="NZ_BAAAYZ010000013.1"/>
</dbReference>
<protein>
    <submittedName>
        <fullName evidence="2">Uncharacterized protein</fullName>
    </submittedName>
</protein>
<dbReference type="EMBL" id="JAYWVC010000305">
    <property type="protein sequence ID" value="MED7828046.1"/>
    <property type="molecule type" value="Genomic_DNA"/>
</dbReference>
<accession>A0ABU7FVS8</accession>